<dbReference type="InterPro" id="IPR043502">
    <property type="entry name" value="DNA/RNA_pol_sf"/>
</dbReference>
<evidence type="ECO:0000256" key="3">
    <source>
        <dbReference type="ARBA" id="ARBA00022722"/>
    </source>
</evidence>
<feature type="region of interest" description="Disordered" evidence="7">
    <location>
        <begin position="444"/>
        <end position="463"/>
    </location>
</feature>
<dbReference type="PANTHER" id="PTHR48475">
    <property type="entry name" value="RIBONUCLEASE H"/>
    <property type="match status" value="1"/>
</dbReference>
<dbReference type="GO" id="GO:0015074">
    <property type="term" value="P:DNA integration"/>
    <property type="evidence" value="ECO:0007669"/>
    <property type="project" value="InterPro"/>
</dbReference>
<accession>A5AZE5</accession>
<dbReference type="PROSITE" id="PS50879">
    <property type="entry name" value="RNASE_H_1"/>
    <property type="match status" value="1"/>
</dbReference>
<dbReference type="Gene3D" id="3.10.10.10">
    <property type="entry name" value="HIV Type 1 Reverse Transcriptase, subunit A, domain 1"/>
    <property type="match status" value="1"/>
</dbReference>
<dbReference type="GO" id="GO:0003676">
    <property type="term" value="F:nucleic acid binding"/>
    <property type="evidence" value="ECO:0007669"/>
    <property type="project" value="InterPro"/>
</dbReference>
<reference evidence="10" key="1">
    <citation type="journal article" date="2007" name="PLoS ONE">
        <title>The first genome sequence of an elite grapevine cultivar (Pinot noir Vitis vinifera L.): coping with a highly heterozygous genome.</title>
        <authorList>
            <person name="Velasco R."/>
            <person name="Zharkikh A."/>
            <person name="Troggio M."/>
            <person name="Cartwright D.A."/>
            <person name="Cestaro A."/>
            <person name="Pruss D."/>
            <person name="Pindo M."/>
            <person name="FitzGerald L.M."/>
            <person name="Vezzulli S."/>
            <person name="Reid J."/>
            <person name="Malacarne G."/>
            <person name="Iliev D."/>
            <person name="Coppola G."/>
            <person name="Wardell B."/>
            <person name="Micheletti D."/>
            <person name="Macalma T."/>
            <person name="Facci M."/>
            <person name="Mitchell J.T."/>
            <person name="Perazzolli M."/>
            <person name="Eldredge G."/>
            <person name="Gatto P."/>
            <person name="Oyzerski R."/>
            <person name="Moretto M."/>
            <person name="Gutin N."/>
            <person name="Stefanini M."/>
            <person name="Chen Y."/>
            <person name="Segala C."/>
            <person name="Davenport C."/>
            <person name="Dematte L."/>
            <person name="Mraz A."/>
            <person name="Battilana J."/>
            <person name="Stormo K."/>
            <person name="Costa F."/>
            <person name="Tao Q."/>
            <person name="Si-Ammour A."/>
            <person name="Harkins T."/>
            <person name="Lackey A."/>
            <person name="Perbost C."/>
            <person name="Taillon B."/>
            <person name="Stella A."/>
            <person name="Solovyev V."/>
            <person name="Fawcett J.A."/>
            <person name="Sterck L."/>
            <person name="Vandepoele K."/>
            <person name="Grando S.M."/>
            <person name="Toppo S."/>
            <person name="Moser C."/>
            <person name="Lanchbury J."/>
            <person name="Bogden R."/>
            <person name="Skolnick M."/>
            <person name="Sgaramella V."/>
            <person name="Bhatnagar S.K."/>
            <person name="Fontana P."/>
            <person name="Gutin A."/>
            <person name="Van de Peer Y."/>
            <person name="Salamini F."/>
            <person name="Viola R."/>
        </authorList>
    </citation>
    <scope>NUCLEOTIDE SEQUENCE</scope>
</reference>
<dbReference type="CDD" id="cd09274">
    <property type="entry name" value="RNase_HI_RT_Ty3"/>
    <property type="match status" value="1"/>
</dbReference>
<gene>
    <name evidence="10" type="ORF">VITISV_012970</name>
</gene>
<dbReference type="InterPro" id="IPR001584">
    <property type="entry name" value="Integrase_cat-core"/>
</dbReference>
<protein>
    <submittedName>
        <fullName evidence="10">Uncharacterized protein</fullName>
    </submittedName>
</protein>
<name>A5AZE5_VITVI</name>
<dbReference type="CDD" id="cd09279">
    <property type="entry name" value="RNase_HI_like"/>
    <property type="match status" value="1"/>
</dbReference>
<dbReference type="SUPFAM" id="SSF53098">
    <property type="entry name" value="Ribonuclease H-like"/>
    <property type="match status" value="2"/>
</dbReference>
<evidence type="ECO:0000256" key="1">
    <source>
        <dbReference type="ARBA" id="ARBA00022679"/>
    </source>
</evidence>
<keyword evidence="4" id="KW-0255">Endonuclease</keyword>
<dbReference type="InterPro" id="IPR002156">
    <property type="entry name" value="RNaseH_domain"/>
</dbReference>
<evidence type="ECO:0000256" key="5">
    <source>
        <dbReference type="ARBA" id="ARBA00022801"/>
    </source>
</evidence>
<feature type="compositionally biased region" description="Pro residues" evidence="7">
    <location>
        <begin position="33"/>
        <end position="44"/>
    </location>
</feature>
<dbReference type="PANTHER" id="PTHR48475:SF1">
    <property type="entry name" value="RNASE H TYPE-1 DOMAIN-CONTAINING PROTEIN"/>
    <property type="match status" value="1"/>
</dbReference>
<evidence type="ECO:0000256" key="7">
    <source>
        <dbReference type="SAM" id="MobiDB-lite"/>
    </source>
</evidence>
<proteinExistence type="predicted"/>
<keyword evidence="6" id="KW-0695">RNA-directed DNA polymerase</keyword>
<dbReference type="SUPFAM" id="SSF56672">
    <property type="entry name" value="DNA/RNA polymerases"/>
    <property type="match status" value="1"/>
</dbReference>
<evidence type="ECO:0000259" key="8">
    <source>
        <dbReference type="PROSITE" id="PS50879"/>
    </source>
</evidence>
<dbReference type="InterPro" id="IPR012337">
    <property type="entry name" value="RNaseH-like_sf"/>
</dbReference>
<evidence type="ECO:0000256" key="6">
    <source>
        <dbReference type="ARBA" id="ARBA00022918"/>
    </source>
</evidence>
<organism evidence="10">
    <name type="scientific">Vitis vinifera</name>
    <name type="common">Grape</name>
    <dbReference type="NCBI Taxonomy" id="29760"/>
    <lineage>
        <taxon>Eukaryota</taxon>
        <taxon>Viridiplantae</taxon>
        <taxon>Streptophyta</taxon>
        <taxon>Embryophyta</taxon>
        <taxon>Tracheophyta</taxon>
        <taxon>Spermatophyta</taxon>
        <taxon>Magnoliopsida</taxon>
        <taxon>eudicotyledons</taxon>
        <taxon>Gunneridae</taxon>
        <taxon>Pentapetalae</taxon>
        <taxon>rosids</taxon>
        <taxon>Vitales</taxon>
        <taxon>Vitaceae</taxon>
        <taxon>Viteae</taxon>
        <taxon>Vitis</taxon>
    </lineage>
</organism>
<keyword evidence="3" id="KW-0540">Nuclease</keyword>
<dbReference type="Gene3D" id="3.30.420.10">
    <property type="entry name" value="Ribonuclease H-like superfamily/Ribonuclease H"/>
    <property type="match status" value="3"/>
</dbReference>
<dbReference type="InterPro" id="IPR041373">
    <property type="entry name" value="RT_RNaseH"/>
</dbReference>
<dbReference type="Pfam" id="PF17917">
    <property type="entry name" value="RT_RNaseH"/>
    <property type="match status" value="1"/>
</dbReference>
<feature type="region of interest" description="Disordered" evidence="7">
    <location>
        <begin position="133"/>
        <end position="191"/>
    </location>
</feature>
<evidence type="ECO:0000256" key="4">
    <source>
        <dbReference type="ARBA" id="ARBA00022759"/>
    </source>
</evidence>
<keyword evidence="5" id="KW-0378">Hydrolase</keyword>
<feature type="compositionally biased region" description="Low complexity" evidence="7">
    <location>
        <begin position="453"/>
        <end position="463"/>
    </location>
</feature>
<dbReference type="Pfam" id="PF13456">
    <property type="entry name" value="RVT_3"/>
    <property type="match status" value="1"/>
</dbReference>
<keyword evidence="2" id="KW-0548">Nucleotidyltransferase</keyword>
<dbReference type="InterPro" id="IPR036397">
    <property type="entry name" value="RNaseH_sf"/>
</dbReference>
<feature type="domain" description="Integrase catalytic" evidence="9">
    <location>
        <begin position="1477"/>
        <end position="1579"/>
    </location>
</feature>
<evidence type="ECO:0000313" key="10">
    <source>
        <dbReference type="EMBL" id="CAN71859.1"/>
    </source>
</evidence>
<feature type="domain" description="RNase H type-1" evidence="8">
    <location>
        <begin position="1202"/>
        <end position="1335"/>
    </location>
</feature>
<evidence type="ECO:0000259" key="9">
    <source>
        <dbReference type="PROSITE" id="PS50994"/>
    </source>
</evidence>
<keyword evidence="1" id="KW-0808">Transferase</keyword>
<sequence>MDQQEALASLRQEIGGQQDRPPAVAQDETPHDSLPPPPPPPIPSAPQASPYVLHGHSEIAPPVVVQTTVADDAHARMDNLEQCMRQRECQMDQLFGMILRPRIARHVVGVPFADFGSLVMTLYDVEDDISRELWTDSSPSDTKGKKPFVGPRPADVSVIGSSSQRPLRRHQPIPQFSEPHSSYASHQYRPRTPRPVDDQMYMPQTLVLPPCAAQGIERPAVSYTAVGQPCYAAQFTARPIGMPLSQALRKLTEAGLLTALTPRPPPQPLPPQFKMDLHYAYHQGLGHETHRCTALRHTIQDLIDRGLVHLGQSSVTQNPLPAHTTHAFPPPDGGIHFLDFADSDDHIHMLSWDDMDPEPKELGDIYETSSMSLGPQVPTPFRLVPEVASIQTTIVKPLTFTRYSIQAPYILILDVEEVQAPRVDISQTLDIQYILRGGRVMRQPPPATIRPVEGTSASEETTTSPKGLINMMTVGRATCIVFSDDDLPPEGSDHTRPLYISVGCSGRRVPSVLLDNGSALNVCPLATAITLGYAPSDFGPSHFRPFAHTTVLGGKSWISHADDDLLLIGFTFDEVQTVEIEDFCRDFVTMSFDQHSSTVVLDIMRSMSYLPGMGLGRRQHGPSEFIAFPDCDVPFGLKFIPTEADYRHMVLLRRERARARLTHTPFYYPVRPYTMSLANYFVRASEPHAPSDGIIGGLSTTQEAELQRLIQQLQLSDGALGPSTSVLIAPPSPDRTSLMTLCFPDEIDDHKTFAEIGDVVDGAVPRDEYVDEMLAMSLSQTKEIAPLELASPFDLFGVAPTLKVVEDVIVAVDLFDGPVGLVEGASDLVDPPISFDVLSGFVSRHDYVSDFSSMDLSTFEYLPVSHVIDLSASSSPTSQIFDIDDEMAQHDSDDGSSSASDSGPVDERVSPVVGDTEIVDFGIADQPRELRIGSDLSVDERDSLIQLLRAYLDVFAWSYEDMPGLDPSIVQHCLPLLPHAKPVKQKLRRLHPRWSLQVKEEIQKQLSVGFLSVVEYPEWLANVIPVPKKDSKCQRAFERIREYLLSPLVLAPPTPGHSLLLYLSVSDVALGCMLAQLDDSGKDRAIYYLSKRMLDYETRYVMIERYCLALVWATRRLRHYMTEYSVHLISRLDPLRYLFDRPILVGCLMRWLVLLTEFDIHYVTQKSIRGSIVADHLASLPISDGRAIDDDFPNEDVAAVTSLSGWRMYFDGAANHSGYGIGVLLISPHGDHIPKSVRLAFSDRHPATNNIVEYEACILGLETTLELGIRQMEVFGDSNLVLRQIQGEWKTKDVKLRPYHAYLELLVGRFDDLRYTHLPRAQNQFADALATLASMIDIPVDATVRPLLIESRSAPAYCCLIDDTEIDDGLPWYHDIYHFLRLGVYLEAATTKDKRALRQLAARFFICGETLYRRSPDGMLLLCLDRTSANRVMREVHEGVCGPHMGGHMLAQLHALTSPWSFSLWGIDIIGKISPKSSSGHEFILVAIDYFTKWVEAASAEVDTLVQRYSIRHHRSSAYRSQTNGAVEVANKNIKRILRRMVETSRDWLEKLPFALWAYRTSFHTSTGATPYSLVYGMEVVLPVEIEMGSLRVALEQQIPEADWAQTRFDQLNLLDERRLRAADHVRAYQRKMASAFKKRVRPRLLRIGDLVLKAIKGLIRNLRGKFRPNWSGPYFIRELTPEGAAWLMDLDGNRFSEPTNVDQLKRYYV</sequence>
<dbReference type="GO" id="GO:0003964">
    <property type="term" value="F:RNA-directed DNA polymerase activity"/>
    <property type="evidence" value="ECO:0007669"/>
    <property type="project" value="UniProtKB-KW"/>
</dbReference>
<dbReference type="PROSITE" id="PS50994">
    <property type="entry name" value="INTEGRASE"/>
    <property type="match status" value="1"/>
</dbReference>
<dbReference type="EMBL" id="AM441257">
    <property type="protein sequence ID" value="CAN71859.1"/>
    <property type="molecule type" value="Genomic_DNA"/>
</dbReference>
<feature type="region of interest" description="Disordered" evidence="7">
    <location>
        <begin position="1"/>
        <end position="52"/>
    </location>
</feature>
<feature type="region of interest" description="Disordered" evidence="7">
    <location>
        <begin position="888"/>
        <end position="909"/>
    </location>
</feature>
<dbReference type="GO" id="GO:0004523">
    <property type="term" value="F:RNA-DNA hybrid ribonuclease activity"/>
    <property type="evidence" value="ECO:0007669"/>
    <property type="project" value="InterPro"/>
</dbReference>
<evidence type="ECO:0000256" key="2">
    <source>
        <dbReference type="ARBA" id="ARBA00022695"/>
    </source>
</evidence>